<dbReference type="Gene3D" id="2.40.160.100">
    <property type="match status" value="1"/>
</dbReference>
<feature type="domain" description="Alginate export" evidence="2">
    <location>
        <begin position="24"/>
        <end position="382"/>
    </location>
</feature>
<organism evidence="3 4">
    <name type="scientific">Salinimicrobium flavum</name>
    <dbReference type="NCBI Taxonomy" id="1737065"/>
    <lineage>
        <taxon>Bacteria</taxon>
        <taxon>Pseudomonadati</taxon>
        <taxon>Bacteroidota</taxon>
        <taxon>Flavobacteriia</taxon>
        <taxon>Flavobacteriales</taxon>
        <taxon>Flavobacteriaceae</taxon>
        <taxon>Salinimicrobium</taxon>
    </lineage>
</organism>
<dbReference type="Pfam" id="PF13372">
    <property type="entry name" value="Alginate_exp"/>
    <property type="match status" value="1"/>
</dbReference>
<dbReference type="EMBL" id="JBHULT010000005">
    <property type="protein sequence ID" value="MFD2516896.1"/>
    <property type="molecule type" value="Genomic_DNA"/>
</dbReference>
<gene>
    <name evidence="3" type="ORF">ACFSTG_03235</name>
</gene>
<evidence type="ECO:0000256" key="1">
    <source>
        <dbReference type="SAM" id="SignalP"/>
    </source>
</evidence>
<keyword evidence="1" id="KW-0732">Signal</keyword>
<keyword evidence="4" id="KW-1185">Reference proteome</keyword>
<dbReference type="InterPro" id="IPR025388">
    <property type="entry name" value="Alginate_export_dom"/>
</dbReference>
<sequence>MKKITLLLLLFLMAIPLFAQTFEAGLQLRPRFEYRDGYKTLLTGEQEAATFISQRSRIILGYSQDRLRVKFSGQNIRTWGDVLPMATADKNGFSIFEAYGEYAFNESFKFRLGRQVLSYDNQRIMGEVNWAQQGQSHDAALFTWNPATNQRLDVGAAYNAEGESLVELPYRLNTYQNMQFAWYHLDFNKSGLSFLFLNTGYEQNSTVQSQEIEYIQTFGSFYGFKSGEWTGDLAVYGQTGKKLGRDLSAWYAGANLTYSVSESWKTGLGAEYLSGTDMEETSGEINSFTPLFGTNHGFNGHMDYFFAGNHQNTVGLVDLYGKIAWATPKLEISVMPHYFSSAANMINSSNNSGEKYLGTEIDVAAAYKIAGDLSVSLGYSQMFGSSSLEVLKGGDKDKTQNWAWVMVNFSPTLFSFTPGN</sequence>
<accession>A0ABW5IT70</accession>
<dbReference type="Proteomes" id="UP001597468">
    <property type="component" value="Unassembled WGS sequence"/>
</dbReference>
<name>A0ABW5IT70_9FLAO</name>
<reference evidence="4" key="1">
    <citation type="journal article" date="2019" name="Int. J. Syst. Evol. Microbiol.">
        <title>The Global Catalogue of Microorganisms (GCM) 10K type strain sequencing project: providing services to taxonomists for standard genome sequencing and annotation.</title>
        <authorList>
            <consortium name="The Broad Institute Genomics Platform"/>
            <consortium name="The Broad Institute Genome Sequencing Center for Infectious Disease"/>
            <person name="Wu L."/>
            <person name="Ma J."/>
        </authorList>
    </citation>
    <scope>NUCLEOTIDE SEQUENCE [LARGE SCALE GENOMIC DNA]</scope>
    <source>
        <strain evidence="4">KCTC 42585</strain>
    </source>
</reference>
<comment type="caution">
    <text evidence="3">The sequence shown here is derived from an EMBL/GenBank/DDBJ whole genome shotgun (WGS) entry which is preliminary data.</text>
</comment>
<evidence type="ECO:0000259" key="2">
    <source>
        <dbReference type="Pfam" id="PF13372"/>
    </source>
</evidence>
<dbReference type="RefSeq" id="WP_380748392.1">
    <property type="nucleotide sequence ID" value="NZ_JBHULT010000005.1"/>
</dbReference>
<protein>
    <submittedName>
        <fullName evidence="3">Alginate export family protein</fullName>
    </submittedName>
</protein>
<evidence type="ECO:0000313" key="3">
    <source>
        <dbReference type="EMBL" id="MFD2516896.1"/>
    </source>
</evidence>
<feature type="chain" id="PRO_5047463039" evidence="1">
    <location>
        <begin position="20"/>
        <end position="420"/>
    </location>
</feature>
<feature type="signal peptide" evidence="1">
    <location>
        <begin position="1"/>
        <end position="19"/>
    </location>
</feature>
<evidence type="ECO:0000313" key="4">
    <source>
        <dbReference type="Proteomes" id="UP001597468"/>
    </source>
</evidence>
<proteinExistence type="predicted"/>
<dbReference type="InterPro" id="IPR053728">
    <property type="entry name" value="Alginate_Permeability_Chnl"/>
</dbReference>